<dbReference type="CDD" id="cd00250">
    <property type="entry name" value="CAS_like"/>
    <property type="match status" value="1"/>
</dbReference>
<sequence>MSIELVSASVTGDAVQIARQDGRTMVFPAIWLRDNCRCSACRHANGQRLFEITDLPRDLALQQASIQDGRLRLVWTPDDHISEFEASWLAAHELGGELRAARREQPVLWDRSLIDALPAADWNLLRNDPAVELGWLDKYAAYGFGLLRNVPAETGMVEVVGNHLGFVRVTNYGSLFDVISVPKPNNLAYTAVGLGVHSDNPYREPTPGVQLLHCLESNAPGGDTLLVDGFHAAEVLRRENPAGFELLTQLPLRFRFRDAKTDLQAEAPLIGLDFDGAVKEIHFNNRSADILDAPVDLVAPWYAAYRNFAEILKRPEMELVFRLGPGDLVVMMNERALHGRTAFDPSLGRRHLQGCYIDKDGIESRRRVLRRQLGLSKDLAA</sequence>
<reference evidence="9 10" key="1">
    <citation type="journal article" date="2016" name="Antonie Van Leeuwenhoek">
        <title>Dongia soli sp. nov., isolated from soil from Dokdo, Korea.</title>
        <authorList>
            <person name="Kim D.U."/>
            <person name="Lee H."/>
            <person name="Kim H."/>
            <person name="Kim S.G."/>
            <person name="Ka J.O."/>
        </authorList>
    </citation>
    <scope>NUCLEOTIDE SEQUENCE [LARGE SCALE GENOMIC DNA]</scope>
    <source>
        <strain evidence="9 10">D78</strain>
    </source>
</reference>
<comment type="caution">
    <text evidence="9">The sequence shown here is derived from an EMBL/GenBank/DDBJ whole genome shotgun (WGS) entry which is preliminary data.</text>
</comment>
<dbReference type="InterPro" id="IPR042098">
    <property type="entry name" value="TauD-like_sf"/>
</dbReference>
<dbReference type="GO" id="GO:0051213">
    <property type="term" value="F:dioxygenase activity"/>
    <property type="evidence" value="ECO:0007669"/>
    <property type="project" value="UniProtKB-KW"/>
</dbReference>
<evidence type="ECO:0000256" key="4">
    <source>
        <dbReference type="ARBA" id="ARBA00022964"/>
    </source>
</evidence>
<dbReference type="InterPro" id="IPR038492">
    <property type="entry name" value="GBBH-like_N_sf"/>
</dbReference>
<dbReference type="InterPro" id="IPR003819">
    <property type="entry name" value="TauD/TfdA-like"/>
</dbReference>
<organism evidence="9 10">
    <name type="scientific">Dongia soli</name>
    <dbReference type="NCBI Taxonomy" id="600628"/>
    <lineage>
        <taxon>Bacteria</taxon>
        <taxon>Pseudomonadati</taxon>
        <taxon>Pseudomonadota</taxon>
        <taxon>Alphaproteobacteria</taxon>
        <taxon>Rhodospirillales</taxon>
        <taxon>Dongiaceae</taxon>
        <taxon>Dongia</taxon>
    </lineage>
</organism>
<keyword evidence="6" id="KW-0408">Iron</keyword>
<dbReference type="PANTHER" id="PTHR10696:SF25">
    <property type="entry name" value="OXIDOREDUCTASE AIM17-RELATED"/>
    <property type="match status" value="1"/>
</dbReference>
<evidence type="ECO:0000256" key="1">
    <source>
        <dbReference type="ARBA" id="ARBA00001954"/>
    </source>
</evidence>
<evidence type="ECO:0000256" key="3">
    <source>
        <dbReference type="ARBA" id="ARBA00022723"/>
    </source>
</evidence>
<dbReference type="InterPro" id="IPR010376">
    <property type="entry name" value="GBBH-like_N"/>
</dbReference>
<evidence type="ECO:0000256" key="5">
    <source>
        <dbReference type="ARBA" id="ARBA00023002"/>
    </source>
</evidence>
<evidence type="ECO:0000313" key="9">
    <source>
        <dbReference type="EMBL" id="MDY0882872.1"/>
    </source>
</evidence>
<dbReference type="Pfam" id="PF06155">
    <property type="entry name" value="GBBH-like_N"/>
    <property type="match status" value="1"/>
</dbReference>
<dbReference type="Proteomes" id="UP001279642">
    <property type="component" value="Unassembled WGS sequence"/>
</dbReference>
<comment type="cofactor">
    <cofactor evidence="1">
        <name>Fe(2+)</name>
        <dbReference type="ChEBI" id="CHEBI:29033"/>
    </cofactor>
</comment>
<evidence type="ECO:0000256" key="6">
    <source>
        <dbReference type="ARBA" id="ARBA00023004"/>
    </source>
</evidence>
<dbReference type="SUPFAM" id="SSF51197">
    <property type="entry name" value="Clavaminate synthase-like"/>
    <property type="match status" value="1"/>
</dbReference>
<comment type="similarity">
    <text evidence="2">Belongs to the gamma-BBH/TMLD family.</text>
</comment>
<dbReference type="RefSeq" id="WP_320507930.1">
    <property type="nucleotide sequence ID" value="NZ_JAXCLW010000002.1"/>
</dbReference>
<dbReference type="InterPro" id="IPR050411">
    <property type="entry name" value="AlphaKG_dependent_hydroxylases"/>
</dbReference>
<evidence type="ECO:0000313" key="10">
    <source>
        <dbReference type="Proteomes" id="UP001279642"/>
    </source>
</evidence>
<name>A0ABU5E9B8_9PROT</name>
<evidence type="ECO:0000259" key="7">
    <source>
        <dbReference type="Pfam" id="PF02668"/>
    </source>
</evidence>
<dbReference type="Gene3D" id="3.60.130.10">
    <property type="entry name" value="Clavaminate synthase-like"/>
    <property type="match status" value="1"/>
</dbReference>
<dbReference type="PANTHER" id="PTHR10696">
    <property type="entry name" value="GAMMA-BUTYROBETAINE HYDROXYLASE-RELATED"/>
    <property type="match status" value="1"/>
</dbReference>
<feature type="domain" description="TauD/TfdA-like" evidence="7">
    <location>
        <begin position="133"/>
        <end position="356"/>
    </location>
</feature>
<proteinExistence type="inferred from homology"/>
<keyword evidence="10" id="KW-1185">Reference proteome</keyword>
<keyword evidence="3" id="KW-0479">Metal-binding</keyword>
<dbReference type="Pfam" id="PF02668">
    <property type="entry name" value="TauD"/>
    <property type="match status" value="1"/>
</dbReference>
<dbReference type="Gene3D" id="3.30.2020.30">
    <property type="match status" value="1"/>
</dbReference>
<protein>
    <submittedName>
        <fullName evidence="9">TauD/TfdA family dioxygenase</fullName>
    </submittedName>
</protein>
<dbReference type="EMBL" id="JAXCLW010000002">
    <property type="protein sequence ID" value="MDY0882872.1"/>
    <property type="molecule type" value="Genomic_DNA"/>
</dbReference>
<keyword evidence="4 9" id="KW-0223">Dioxygenase</keyword>
<evidence type="ECO:0000256" key="2">
    <source>
        <dbReference type="ARBA" id="ARBA00008654"/>
    </source>
</evidence>
<keyword evidence="5" id="KW-0560">Oxidoreductase</keyword>
<feature type="domain" description="Gamma-butyrobetaine hydroxylase-like N-terminal" evidence="8">
    <location>
        <begin position="10"/>
        <end position="89"/>
    </location>
</feature>
<evidence type="ECO:0000259" key="8">
    <source>
        <dbReference type="Pfam" id="PF06155"/>
    </source>
</evidence>
<accession>A0ABU5E9B8</accession>
<gene>
    <name evidence="9" type="ORF">SMD27_08455</name>
</gene>